<dbReference type="KEGG" id="ruv:EC9_38800"/>
<dbReference type="SUPFAM" id="SSF46785">
    <property type="entry name" value="Winged helix' DNA-binding domain"/>
    <property type="match status" value="1"/>
</dbReference>
<dbReference type="EMBL" id="CP036261">
    <property type="protein sequence ID" value="QDS89680.1"/>
    <property type="molecule type" value="Genomic_DNA"/>
</dbReference>
<protein>
    <submittedName>
        <fullName evidence="5">HTH-type transcriptional repressor CsiR</fullName>
    </submittedName>
</protein>
<dbReference type="InterPro" id="IPR011711">
    <property type="entry name" value="GntR_C"/>
</dbReference>
<dbReference type="InterPro" id="IPR000524">
    <property type="entry name" value="Tscrpt_reg_HTH_GntR"/>
</dbReference>
<dbReference type="PROSITE" id="PS50949">
    <property type="entry name" value="HTH_GNTR"/>
    <property type="match status" value="1"/>
</dbReference>
<dbReference type="AlphaFoldDB" id="A0A517M477"/>
<dbReference type="InterPro" id="IPR008920">
    <property type="entry name" value="TF_FadR/GntR_C"/>
</dbReference>
<dbReference type="SMART" id="SM00345">
    <property type="entry name" value="HTH_GNTR"/>
    <property type="match status" value="1"/>
</dbReference>
<evidence type="ECO:0000256" key="3">
    <source>
        <dbReference type="ARBA" id="ARBA00023163"/>
    </source>
</evidence>
<evidence type="ECO:0000259" key="4">
    <source>
        <dbReference type="PROSITE" id="PS50949"/>
    </source>
</evidence>
<keyword evidence="3" id="KW-0804">Transcription</keyword>
<organism evidence="5 6">
    <name type="scientific">Rosistilla ulvae</name>
    <dbReference type="NCBI Taxonomy" id="1930277"/>
    <lineage>
        <taxon>Bacteria</taxon>
        <taxon>Pseudomonadati</taxon>
        <taxon>Planctomycetota</taxon>
        <taxon>Planctomycetia</taxon>
        <taxon>Pirellulales</taxon>
        <taxon>Pirellulaceae</taxon>
        <taxon>Rosistilla</taxon>
    </lineage>
</organism>
<keyword evidence="6" id="KW-1185">Reference proteome</keyword>
<evidence type="ECO:0000313" key="5">
    <source>
        <dbReference type="EMBL" id="QDS89680.1"/>
    </source>
</evidence>
<dbReference type="Pfam" id="PF07729">
    <property type="entry name" value="FCD"/>
    <property type="match status" value="1"/>
</dbReference>
<dbReference type="SMART" id="SM00895">
    <property type="entry name" value="FCD"/>
    <property type="match status" value="1"/>
</dbReference>
<name>A0A517M477_9BACT</name>
<sequence>MTVETNAGRVYRHLRSKLLAGEFEPGTRLLYGPIGKELGISATPVREAVGQLVNEGLVDLVPQLGAIVRKIDRDELIELYEVREAIEPYAAARAAERAATKQLNQIKAQVDRMLALTDQLANSSSEFANKRMTAQFEKADFAFHMLIIEATGNQALARTAVRSHVLTRVFGIRRHRYDVATMRSTCDDHLQILTAIQAGDVKKSRSASATHISRGLKASLQAIDES</sequence>
<dbReference type="OrthoDB" id="114741at2"/>
<evidence type="ECO:0000256" key="1">
    <source>
        <dbReference type="ARBA" id="ARBA00023015"/>
    </source>
</evidence>
<keyword evidence="2" id="KW-0238">DNA-binding</keyword>
<dbReference type="PANTHER" id="PTHR43537">
    <property type="entry name" value="TRANSCRIPTIONAL REGULATOR, GNTR FAMILY"/>
    <property type="match status" value="1"/>
</dbReference>
<feature type="domain" description="HTH gntR-type" evidence="4">
    <location>
        <begin position="4"/>
        <end position="71"/>
    </location>
</feature>
<evidence type="ECO:0000256" key="2">
    <source>
        <dbReference type="ARBA" id="ARBA00023125"/>
    </source>
</evidence>
<dbReference type="RefSeq" id="WP_145347544.1">
    <property type="nucleotide sequence ID" value="NZ_CP036261.1"/>
</dbReference>
<evidence type="ECO:0000313" key="6">
    <source>
        <dbReference type="Proteomes" id="UP000319557"/>
    </source>
</evidence>
<gene>
    <name evidence="5" type="primary">csiR_2</name>
    <name evidence="5" type="ORF">EC9_38800</name>
</gene>
<dbReference type="InterPro" id="IPR036390">
    <property type="entry name" value="WH_DNA-bd_sf"/>
</dbReference>
<dbReference type="GO" id="GO:0003677">
    <property type="term" value="F:DNA binding"/>
    <property type="evidence" value="ECO:0007669"/>
    <property type="project" value="UniProtKB-KW"/>
</dbReference>
<accession>A0A517M477</accession>
<dbReference type="Proteomes" id="UP000319557">
    <property type="component" value="Chromosome"/>
</dbReference>
<dbReference type="PANTHER" id="PTHR43537:SF24">
    <property type="entry name" value="GLUCONATE OPERON TRANSCRIPTIONAL REPRESSOR"/>
    <property type="match status" value="1"/>
</dbReference>
<dbReference type="SUPFAM" id="SSF48008">
    <property type="entry name" value="GntR ligand-binding domain-like"/>
    <property type="match status" value="1"/>
</dbReference>
<dbReference type="Pfam" id="PF00392">
    <property type="entry name" value="GntR"/>
    <property type="match status" value="1"/>
</dbReference>
<dbReference type="GO" id="GO:0003700">
    <property type="term" value="F:DNA-binding transcription factor activity"/>
    <property type="evidence" value="ECO:0007669"/>
    <property type="project" value="InterPro"/>
</dbReference>
<proteinExistence type="predicted"/>
<reference evidence="5 6" key="1">
    <citation type="submission" date="2019-02" db="EMBL/GenBank/DDBJ databases">
        <title>Deep-cultivation of Planctomycetes and their phenomic and genomic characterization uncovers novel biology.</title>
        <authorList>
            <person name="Wiegand S."/>
            <person name="Jogler M."/>
            <person name="Boedeker C."/>
            <person name="Pinto D."/>
            <person name="Vollmers J."/>
            <person name="Rivas-Marin E."/>
            <person name="Kohn T."/>
            <person name="Peeters S.H."/>
            <person name="Heuer A."/>
            <person name="Rast P."/>
            <person name="Oberbeckmann S."/>
            <person name="Bunk B."/>
            <person name="Jeske O."/>
            <person name="Meyerdierks A."/>
            <person name="Storesund J.E."/>
            <person name="Kallscheuer N."/>
            <person name="Luecker S."/>
            <person name="Lage O.M."/>
            <person name="Pohl T."/>
            <person name="Merkel B.J."/>
            <person name="Hornburger P."/>
            <person name="Mueller R.-W."/>
            <person name="Bruemmer F."/>
            <person name="Labrenz M."/>
            <person name="Spormann A.M."/>
            <person name="Op den Camp H."/>
            <person name="Overmann J."/>
            <person name="Amann R."/>
            <person name="Jetten M.S.M."/>
            <person name="Mascher T."/>
            <person name="Medema M.H."/>
            <person name="Devos D.P."/>
            <person name="Kaster A.-K."/>
            <person name="Ovreas L."/>
            <person name="Rohde M."/>
            <person name="Galperin M.Y."/>
            <person name="Jogler C."/>
        </authorList>
    </citation>
    <scope>NUCLEOTIDE SEQUENCE [LARGE SCALE GENOMIC DNA]</scope>
    <source>
        <strain evidence="5 6">EC9</strain>
    </source>
</reference>
<dbReference type="InterPro" id="IPR036388">
    <property type="entry name" value="WH-like_DNA-bd_sf"/>
</dbReference>
<keyword evidence="1" id="KW-0805">Transcription regulation</keyword>
<dbReference type="Gene3D" id="1.20.120.530">
    <property type="entry name" value="GntR ligand-binding domain-like"/>
    <property type="match status" value="1"/>
</dbReference>
<dbReference type="Gene3D" id="1.10.10.10">
    <property type="entry name" value="Winged helix-like DNA-binding domain superfamily/Winged helix DNA-binding domain"/>
    <property type="match status" value="1"/>
</dbReference>